<reference evidence="1 2" key="1">
    <citation type="submission" date="2020-07" db="EMBL/GenBank/DDBJ databases">
        <authorList>
            <person name="Zhuang K."/>
            <person name="Ran Y."/>
        </authorList>
    </citation>
    <scope>NUCLEOTIDE SEQUENCE [LARGE SCALE GENOMIC DNA]</scope>
    <source>
        <strain evidence="1 2">WCH-YHL-001</strain>
    </source>
</reference>
<organism evidence="1 2">
    <name type="scientific">Nocardia huaxiensis</name>
    <dbReference type="NCBI Taxonomy" id="2755382"/>
    <lineage>
        <taxon>Bacteria</taxon>
        <taxon>Bacillati</taxon>
        <taxon>Actinomycetota</taxon>
        <taxon>Actinomycetes</taxon>
        <taxon>Mycobacteriales</taxon>
        <taxon>Nocardiaceae</taxon>
        <taxon>Nocardia</taxon>
    </lineage>
</organism>
<evidence type="ECO:0000313" key="1">
    <source>
        <dbReference type="EMBL" id="QLY33849.1"/>
    </source>
</evidence>
<dbReference type="AlphaFoldDB" id="A0A7D7A1S3"/>
<dbReference type="Gene3D" id="3.30.530.20">
    <property type="match status" value="1"/>
</dbReference>
<evidence type="ECO:0000313" key="2">
    <source>
        <dbReference type="Proteomes" id="UP000515512"/>
    </source>
</evidence>
<keyword evidence="2" id="KW-1185">Reference proteome</keyword>
<dbReference type="SUPFAM" id="SSF55961">
    <property type="entry name" value="Bet v1-like"/>
    <property type="match status" value="1"/>
</dbReference>
<dbReference type="InterPro" id="IPR019587">
    <property type="entry name" value="Polyketide_cyclase/dehydratase"/>
</dbReference>
<sequence>MASVRHEILINASPQHTWDVIRDVAAVHERLLPGRVTDTRVDGAHRFLTFPDGHVIRELIITIDDRSRRLAYAVVEGARPALDYHHASFEVHDEGGQGRLVWITDILPETAAPEIRIRTEFGITEMKQAIEASAPR</sequence>
<gene>
    <name evidence="1" type="ORF">H0264_17835</name>
</gene>
<dbReference type="EMBL" id="CP059399">
    <property type="protein sequence ID" value="QLY33849.1"/>
    <property type="molecule type" value="Genomic_DNA"/>
</dbReference>
<dbReference type="Pfam" id="PF10604">
    <property type="entry name" value="Polyketide_cyc2"/>
    <property type="match status" value="1"/>
</dbReference>
<name>A0A7D7A1S3_9NOCA</name>
<dbReference type="RefSeq" id="WP_181585012.1">
    <property type="nucleotide sequence ID" value="NZ_CP059399.1"/>
</dbReference>
<protein>
    <submittedName>
        <fullName evidence="1">SRPBCC family protein</fullName>
    </submittedName>
</protein>
<dbReference type="CDD" id="cd07821">
    <property type="entry name" value="PYR_PYL_RCAR_like"/>
    <property type="match status" value="1"/>
</dbReference>
<proteinExistence type="predicted"/>
<dbReference type="KEGG" id="nhu:H0264_17835"/>
<dbReference type="Proteomes" id="UP000515512">
    <property type="component" value="Chromosome"/>
</dbReference>
<dbReference type="InterPro" id="IPR023393">
    <property type="entry name" value="START-like_dom_sf"/>
</dbReference>
<accession>A0A7D7A1S3</accession>